<organism evidence="1 2">
    <name type="scientific">Zymoseptoria tritici (strain ST99CH_3D7)</name>
    <dbReference type="NCBI Taxonomy" id="1276538"/>
    <lineage>
        <taxon>Eukaryota</taxon>
        <taxon>Fungi</taxon>
        <taxon>Dikarya</taxon>
        <taxon>Ascomycota</taxon>
        <taxon>Pezizomycotina</taxon>
        <taxon>Dothideomycetes</taxon>
        <taxon>Dothideomycetidae</taxon>
        <taxon>Mycosphaerellales</taxon>
        <taxon>Mycosphaerellaceae</taxon>
        <taxon>Zymoseptoria</taxon>
    </lineage>
</organism>
<dbReference type="AlphaFoldDB" id="A0A1X7RZP4"/>
<dbReference type="EMBL" id="LT853698">
    <property type="protein sequence ID" value="SMQ52914.1"/>
    <property type="molecule type" value="Genomic_DNA"/>
</dbReference>
<accession>A0A1X7RZP4</accession>
<proteinExistence type="predicted"/>
<sequence length="325" mass="37896">MDAITASMATTAETSRLFRLPVELQRGIFSHLPVDLHVIAGNGDVTLERSDDAFCALFRLRTVSRAFRHRLMEAIGNAIDERRICIVLDKRNVPTMNTTKEWWWWQHGRGTDVPSELLTRFQAVEMVLPHVLKARKQPGFSFNEMDIDHTAKTLRMRLERATKTELFRVTSLAWTTETFPRSPWLYAFHGMARDHRDAEIMLRDAELAVMYANPPTGDKEKDNVHNLDMWPCAGPMVLNWEESGGNRAQTVDAWFLEDLVDMFDVDGTTYMQWTPDWEFDWQTSSKAANHAERLIMQWDERWVEKLGWLGMEKVRRAWPGEYFTD</sequence>
<protein>
    <submittedName>
        <fullName evidence="1">Uncharacterized protein</fullName>
    </submittedName>
</protein>
<gene>
    <name evidence="1" type="ORF">ZT3D7_G8067</name>
</gene>
<reference evidence="1 2" key="1">
    <citation type="submission" date="2016-06" db="EMBL/GenBank/DDBJ databases">
        <authorList>
            <person name="Kjaerup R.B."/>
            <person name="Dalgaard T.S."/>
            <person name="Juul-Madsen H.R."/>
        </authorList>
    </citation>
    <scope>NUCLEOTIDE SEQUENCE [LARGE SCALE GENOMIC DNA]</scope>
</reference>
<dbReference type="Proteomes" id="UP000215127">
    <property type="component" value="Chromosome 7"/>
</dbReference>
<keyword evidence="2" id="KW-1185">Reference proteome</keyword>
<name>A0A1X7RZP4_ZYMT9</name>
<evidence type="ECO:0000313" key="2">
    <source>
        <dbReference type="Proteomes" id="UP000215127"/>
    </source>
</evidence>
<evidence type="ECO:0000313" key="1">
    <source>
        <dbReference type="EMBL" id="SMQ52914.1"/>
    </source>
</evidence>